<sequence length="308" mass="33513">MTGPMLEIRNLSRCFPIHNALGRQTGEVRAVDDVSFYIERGAVYGLAGESGSGKSTIARLIMGLEKPSCGEIRIDGEMIAAGAHSRAHGKKVQMVFQNPGSSLNPRRTVGQSVAVPLDAHGFPSLQRAKRISELLEMVQLPANFAERFPHELSGGQKQRVAIARALAVAPKLLVLDEPTSALDVSVQAKVIDLLVDLGRRLDLTYLFISHDLSLMRNFASRVGILYRGKLVETGKTDEVFYRPQHAYTQLLLASVPVISAEEVAMRPKIPLIDGEIPTAEKLIELRGASAAAQASNANKTPMRNNQDD</sequence>
<dbReference type="Pfam" id="PF08352">
    <property type="entry name" value="oligo_HPY"/>
    <property type="match status" value="1"/>
</dbReference>
<dbReference type="InterPro" id="IPR050319">
    <property type="entry name" value="ABC_transp_ATP-bind"/>
</dbReference>
<evidence type="ECO:0000313" key="7">
    <source>
        <dbReference type="EMBL" id="BAB54529.1"/>
    </source>
</evidence>
<dbReference type="InterPro" id="IPR003593">
    <property type="entry name" value="AAA+_ATPase"/>
</dbReference>
<reference evidence="7 8" key="1">
    <citation type="journal article" date="2000" name="DNA Res.">
        <title>Complete genome structure of the nitrogen-fixing symbiotic bacterium Mesorhizobium loti.</title>
        <authorList>
            <person name="Kaneko T."/>
            <person name="Nakamura Y."/>
            <person name="Sato S."/>
            <person name="Asamizu E."/>
            <person name="Kato T."/>
            <person name="Sasamoto S."/>
            <person name="Watanabe A."/>
            <person name="Idesawa K."/>
            <person name="Ishikawa A."/>
            <person name="Kawashima K."/>
            <person name="Kimura T."/>
            <person name="Kishida Y."/>
            <person name="Kiyokawa C."/>
            <person name="Kohara M."/>
            <person name="Matsumoto M."/>
            <person name="Matsuno A."/>
            <person name="Mochizuki Y."/>
            <person name="Nakayama S."/>
            <person name="Nakazaki N."/>
            <person name="Shimpo S."/>
            <person name="Sugimoto M."/>
            <person name="Takeuchi C."/>
            <person name="Yamada M."/>
            <person name="Tabata S."/>
        </authorList>
    </citation>
    <scope>NUCLEOTIDE SEQUENCE [LARGE SCALE GENOMIC DNA]</scope>
    <source>
        <strain evidence="8">LMG 29417 / CECT 9101 / MAFF 303099</strain>
        <plasmid evidence="7 8">pMLa</plasmid>
    </source>
</reference>
<keyword evidence="4" id="KW-0547">Nucleotide-binding</keyword>
<evidence type="ECO:0000256" key="3">
    <source>
        <dbReference type="ARBA" id="ARBA00022448"/>
    </source>
</evidence>
<dbReference type="InterPro" id="IPR013563">
    <property type="entry name" value="Oligopep_ABC_C"/>
</dbReference>
<evidence type="ECO:0000259" key="6">
    <source>
        <dbReference type="PROSITE" id="PS50893"/>
    </source>
</evidence>
<dbReference type="PANTHER" id="PTHR43776">
    <property type="entry name" value="TRANSPORT ATP-BINDING PROTEIN"/>
    <property type="match status" value="1"/>
</dbReference>
<organism evidence="7 8">
    <name type="scientific">Mesorhizobium japonicum (strain LMG 29417 / CECT 9101 / MAFF 303099)</name>
    <name type="common">Mesorhizobium loti (strain MAFF 303099)</name>
    <dbReference type="NCBI Taxonomy" id="266835"/>
    <lineage>
        <taxon>Bacteria</taxon>
        <taxon>Pseudomonadati</taxon>
        <taxon>Pseudomonadota</taxon>
        <taxon>Alphaproteobacteria</taxon>
        <taxon>Hyphomicrobiales</taxon>
        <taxon>Phyllobacteriaceae</taxon>
        <taxon>Mesorhizobium</taxon>
    </lineage>
</organism>
<dbReference type="SUPFAM" id="SSF52540">
    <property type="entry name" value="P-loop containing nucleoside triphosphate hydrolases"/>
    <property type="match status" value="1"/>
</dbReference>
<dbReference type="PANTHER" id="PTHR43776:SF7">
    <property type="entry name" value="D,D-DIPEPTIDE TRANSPORT ATP-BINDING PROTEIN DDPF-RELATED"/>
    <property type="match status" value="1"/>
</dbReference>
<dbReference type="HOGENOM" id="CLU_000604_1_23_5"/>
<evidence type="ECO:0000256" key="2">
    <source>
        <dbReference type="ARBA" id="ARBA00005417"/>
    </source>
</evidence>
<comment type="similarity">
    <text evidence="2">Belongs to the ABC transporter superfamily.</text>
</comment>
<name>Q982D0_RHILO</name>
<dbReference type="CDD" id="cd03257">
    <property type="entry name" value="ABC_NikE_OppD_transporters"/>
    <property type="match status" value="1"/>
</dbReference>
<protein>
    <submittedName>
        <fullName evidence="7">Oligopeptide ABC transporter ATP-binding</fullName>
    </submittedName>
</protein>
<dbReference type="PATRIC" id="fig|266835.9.peg.6951"/>
<evidence type="ECO:0000313" key="8">
    <source>
        <dbReference type="Proteomes" id="UP000000552"/>
    </source>
</evidence>
<dbReference type="Gene3D" id="3.40.50.300">
    <property type="entry name" value="P-loop containing nucleotide triphosphate hydrolases"/>
    <property type="match status" value="1"/>
</dbReference>
<comment type="subcellular location">
    <subcellularLocation>
        <location evidence="1">Cell inner membrane</location>
        <topology evidence="1">Peripheral membrane protein</topology>
    </subcellularLocation>
</comment>
<evidence type="ECO:0000256" key="1">
    <source>
        <dbReference type="ARBA" id="ARBA00004417"/>
    </source>
</evidence>
<dbReference type="GO" id="GO:0005886">
    <property type="term" value="C:plasma membrane"/>
    <property type="evidence" value="ECO:0007669"/>
    <property type="project" value="UniProtKB-SubCell"/>
</dbReference>
<geneLocation type="plasmid" evidence="7 8">
    <name>pMLa</name>
</geneLocation>
<dbReference type="Pfam" id="PF00005">
    <property type="entry name" value="ABC_tran"/>
    <property type="match status" value="1"/>
</dbReference>
<feature type="domain" description="ABC transporter" evidence="6">
    <location>
        <begin position="6"/>
        <end position="252"/>
    </location>
</feature>
<accession>Q982D0</accession>
<dbReference type="KEGG" id="mlo:mll9132"/>
<dbReference type="GO" id="GO:0016887">
    <property type="term" value="F:ATP hydrolysis activity"/>
    <property type="evidence" value="ECO:0007669"/>
    <property type="project" value="InterPro"/>
</dbReference>
<dbReference type="PROSITE" id="PS50893">
    <property type="entry name" value="ABC_TRANSPORTER_2"/>
    <property type="match status" value="1"/>
</dbReference>
<dbReference type="InterPro" id="IPR003439">
    <property type="entry name" value="ABC_transporter-like_ATP-bd"/>
</dbReference>
<evidence type="ECO:0000256" key="5">
    <source>
        <dbReference type="ARBA" id="ARBA00022840"/>
    </source>
</evidence>
<keyword evidence="5 7" id="KW-0067">ATP-binding</keyword>
<dbReference type="RefSeq" id="WP_010916020.1">
    <property type="nucleotide sequence ID" value="NC_002679.1"/>
</dbReference>
<dbReference type="GO" id="GO:0055085">
    <property type="term" value="P:transmembrane transport"/>
    <property type="evidence" value="ECO:0007669"/>
    <property type="project" value="UniProtKB-ARBA"/>
</dbReference>
<dbReference type="InterPro" id="IPR027417">
    <property type="entry name" value="P-loop_NTPase"/>
</dbReference>
<dbReference type="InterPro" id="IPR017871">
    <property type="entry name" value="ABC_transporter-like_CS"/>
</dbReference>
<dbReference type="GO" id="GO:0015833">
    <property type="term" value="P:peptide transport"/>
    <property type="evidence" value="ECO:0007669"/>
    <property type="project" value="InterPro"/>
</dbReference>
<dbReference type="SMART" id="SM00382">
    <property type="entry name" value="AAA"/>
    <property type="match status" value="1"/>
</dbReference>
<evidence type="ECO:0000256" key="4">
    <source>
        <dbReference type="ARBA" id="ARBA00022741"/>
    </source>
</evidence>
<dbReference type="AlphaFoldDB" id="Q982D0"/>
<dbReference type="PROSITE" id="PS00211">
    <property type="entry name" value="ABC_TRANSPORTER_1"/>
    <property type="match status" value="1"/>
</dbReference>
<proteinExistence type="inferred from homology"/>
<dbReference type="GO" id="GO:0005524">
    <property type="term" value="F:ATP binding"/>
    <property type="evidence" value="ECO:0007669"/>
    <property type="project" value="UniProtKB-KW"/>
</dbReference>
<keyword evidence="3" id="KW-0813">Transport</keyword>
<keyword evidence="7" id="KW-0614">Plasmid</keyword>
<dbReference type="Proteomes" id="UP000000552">
    <property type="component" value="Plasmid pMLa"/>
</dbReference>
<dbReference type="EMBL" id="BA000013">
    <property type="protein sequence ID" value="BAB54529.1"/>
    <property type="molecule type" value="Genomic_DNA"/>
</dbReference>
<gene>
    <name evidence="7" type="ordered locus">mll9132</name>
</gene>